<evidence type="ECO:0000256" key="1">
    <source>
        <dbReference type="SAM" id="MobiDB-lite"/>
    </source>
</evidence>
<organism evidence="2 3">
    <name type="scientific">Candidatus Nitrospira nitrosa</name>
    <dbReference type="NCBI Taxonomy" id="1742972"/>
    <lineage>
        <taxon>Bacteria</taxon>
        <taxon>Pseudomonadati</taxon>
        <taxon>Nitrospirota</taxon>
        <taxon>Nitrospiria</taxon>
        <taxon>Nitrospirales</taxon>
        <taxon>Nitrospiraceae</taxon>
        <taxon>Nitrospira</taxon>
    </lineage>
</organism>
<sequence length="273" mass="30522">MSKYNDTGMSDLEREFELEMEGDGPEIRQVEASESDSDAESQSDWEETTQSNEGADEEVDEEWEKESVEVAGYADRFFELTQREFESESELDDEVRGLVNEMERDYFWGKWKNRLKRIGGGLLRKGVGQLAGRIPGFKGLQAITQLARGDLKGALGSLAKSGLASLVPGGAVALPALKALGFEATEDSDRHREAWDNYVDVAREAFDYLGRHMSERAADPLEASRLASAAYQTAVRKVQAMGRSGQEGEMRNSRKRTMTIRLRRGERIIIEGI</sequence>
<gene>
    <name evidence="2" type="ORF">COMA1_11516</name>
</gene>
<evidence type="ECO:0000313" key="3">
    <source>
        <dbReference type="Proteomes" id="UP000199032"/>
    </source>
</evidence>
<dbReference type="STRING" id="1742972.COMA1_11516"/>
<accession>A0A0S4L9C0</accession>
<proteinExistence type="predicted"/>
<dbReference type="RefSeq" id="WP_090745877.1">
    <property type="nucleotide sequence ID" value="NZ_CZQA01000001.1"/>
</dbReference>
<dbReference type="AlphaFoldDB" id="A0A0S4L9C0"/>
<keyword evidence="3" id="KW-1185">Reference proteome</keyword>
<protein>
    <submittedName>
        <fullName evidence="2">Uncharacterized protein</fullName>
    </submittedName>
</protein>
<feature type="region of interest" description="Disordered" evidence="1">
    <location>
        <begin position="1"/>
        <end position="65"/>
    </location>
</feature>
<feature type="compositionally biased region" description="Acidic residues" evidence="1">
    <location>
        <begin position="33"/>
        <end position="47"/>
    </location>
</feature>
<dbReference type="Proteomes" id="UP000199032">
    <property type="component" value="Unassembled WGS sequence"/>
</dbReference>
<name>A0A0S4L9C0_9BACT</name>
<reference evidence="2 3" key="1">
    <citation type="submission" date="2015-10" db="EMBL/GenBank/DDBJ databases">
        <authorList>
            <person name="Gilbert D.G."/>
        </authorList>
    </citation>
    <scope>NUCLEOTIDE SEQUENCE [LARGE SCALE GENOMIC DNA]</scope>
    <source>
        <strain evidence="2">COMA1</strain>
    </source>
</reference>
<dbReference type="EMBL" id="CZQA01000001">
    <property type="protein sequence ID" value="CUS34101.1"/>
    <property type="molecule type" value="Genomic_DNA"/>
</dbReference>
<feature type="compositionally biased region" description="Acidic residues" evidence="1">
    <location>
        <begin position="54"/>
        <end position="64"/>
    </location>
</feature>
<evidence type="ECO:0000313" key="2">
    <source>
        <dbReference type="EMBL" id="CUS34101.1"/>
    </source>
</evidence>